<proteinExistence type="predicted"/>
<dbReference type="InterPro" id="IPR014810">
    <property type="entry name" value="Fcf2_C"/>
</dbReference>
<comment type="subcellular location">
    <subcellularLocation>
        <location evidence="1">Nucleus</location>
        <location evidence="1">Nucleolus</location>
    </subcellularLocation>
</comment>
<gene>
    <name evidence="4" type="primary">fcf2</name>
    <name evidence="4" type="ORF">CFIMG_004107RA</name>
</gene>
<evidence type="ECO:0000313" key="4">
    <source>
        <dbReference type="EMBL" id="PHH49529.1"/>
    </source>
</evidence>
<dbReference type="InterPro" id="IPR039883">
    <property type="entry name" value="Fcf2/DNTTIP2"/>
</dbReference>
<organism evidence="4 5">
    <name type="scientific">Ceratocystis fimbriata CBS 114723</name>
    <dbReference type="NCBI Taxonomy" id="1035309"/>
    <lineage>
        <taxon>Eukaryota</taxon>
        <taxon>Fungi</taxon>
        <taxon>Dikarya</taxon>
        <taxon>Ascomycota</taxon>
        <taxon>Pezizomycotina</taxon>
        <taxon>Sordariomycetes</taxon>
        <taxon>Hypocreomycetidae</taxon>
        <taxon>Microascales</taxon>
        <taxon>Ceratocystidaceae</taxon>
        <taxon>Ceratocystis</taxon>
    </lineage>
</organism>
<dbReference type="PANTHER" id="PTHR21686">
    <property type="entry name" value="DEOXYNUCLEOTIDYLTRANSFERASE TERMINAL-INTERACTING PROTEIN 2"/>
    <property type="match status" value="1"/>
</dbReference>
<dbReference type="PANTHER" id="PTHR21686:SF12">
    <property type="entry name" value="DEOXYNUCLEOTIDYLTRANSFERASE TERMINAL-INTERACTING PROTEIN 2"/>
    <property type="match status" value="1"/>
</dbReference>
<dbReference type="Proteomes" id="UP000222788">
    <property type="component" value="Unassembled WGS sequence"/>
</dbReference>
<feature type="domain" description="Fcf2 pre-rRNA processing C-terminal" evidence="3">
    <location>
        <begin position="87"/>
        <end position="182"/>
    </location>
</feature>
<dbReference type="Pfam" id="PF08698">
    <property type="entry name" value="Fcf2"/>
    <property type="match status" value="1"/>
</dbReference>
<evidence type="ECO:0000259" key="3">
    <source>
        <dbReference type="Pfam" id="PF08698"/>
    </source>
</evidence>
<dbReference type="OrthoDB" id="427886at2759"/>
<accession>A0A2C5W357</accession>
<evidence type="ECO:0000256" key="1">
    <source>
        <dbReference type="ARBA" id="ARBA00004604"/>
    </source>
</evidence>
<evidence type="ECO:0000256" key="2">
    <source>
        <dbReference type="ARBA" id="ARBA00023242"/>
    </source>
</evidence>
<reference evidence="4 5" key="2">
    <citation type="journal article" date="2013" name="IMA Fungus">
        <title>IMA Genome-F 1: Ceratocystis fimbriata: Draft nuclear genome sequence for the plant pathogen, Ceratocystis fimbriata.</title>
        <authorList>
            <person name="Wilken P.M."/>
            <person name="Steenkamp E.T."/>
            <person name="Wingfield M.J."/>
            <person name="de Beer Z.W."/>
            <person name="Wingfield B.D."/>
        </authorList>
    </citation>
    <scope>NUCLEOTIDE SEQUENCE [LARGE SCALE GENOMIC DNA]</scope>
    <source>
        <strain evidence="4 5">CBS 114723</strain>
    </source>
</reference>
<dbReference type="AlphaFoldDB" id="A0A2C5W357"/>
<dbReference type="GO" id="GO:0003723">
    <property type="term" value="F:RNA binding"/>
    <property type="evidence" value="ECO:0007669"/>
    <property type="project" value="TreeGrafter"/>
</dbReference>
<dbReference type="GO" id="GO:0006396">
    <property type="term" value="P:RNA processing"/>
    <property type="evidence" value="ECO:0007669"/>
    <property type="project" value="TreeGrafter"/>
</dbReference>
<keyword evidence="2" id="KW-0539">Nucleus</keyword>
<name>A0A2C5W357_9PEZI</name>
<sequence length="208" mass="23181">MTELTTQLDVDGLLAAAEARLANSATSTKLPVVLPMVNNAIANRKETKAQELEVRQVESAAKSVSEPYSNEILVPNTNIVAVTKTEKKDTAGSGWFDLPKTNLTPELKRDLQLLRLRNALNPKVHYKKQSWRSQVPRYSHVGEVIAGPTDFFSSRITKKERRNTFAQEVLAVEKSTGKFKAKYGEIQKVKTSGRKAFAKARRNALKSK</sequence>
<dbReference type="GO" id="GO:0005730">
    <property type="term" value="C:nucleolus"/>
    <property type="evidence" value="ECO:0007669"/>
    <property type="project" value="UniProtKB-SubCell"/>
</dbReference>
<dbReference type="STRING" id="1035309.A0A2C5W357"/>
<comment type="caution">
    <text evidence="4">The sequence shown here is derived from an EMBL/GenBank/DDBJ whole genome shotgun (WGS) entry which is preliminary data.</text>
</comment>
<evidence type="ECO:0000313" key="5">
    <source>
        <dbReference type="Proteomes" id="UP000222788"/>
    </source>
</evidence>
<dbReference type="EMBL" id="APWK03000193">
    <property type="protein sequence ID" value="PHH49529.1"/>
    <property type="molecule type" value="Genomic_DNA"/>
</dbReference>
<reference evidence="4 5" key="1">
    <citation type="journal article" date="2013" name="Fungal Biol.">
        <title>Analysis of microsatellite markers in the genome of the plant pathogen Ceratocystis fimbriata.</title>
        <authorList>
            <person name="Simpson M.C."/>
            <person name="Wilken P.M."/>
            <person name="Coetzee M.P."/>
            <person name="Wingfield M.J."/>
            <person name="Wingfield B.D."/>
        </authorList>
    </citation>
    <scope>NUCLEOTIDE SEQUENCE [LARGE SCALE GENOMIC DNA]</scope>
    <source>
        <strain evidence="4 5">CBS 114723</strain>
    </source>
</reference>
<keyword evidence="5" id="KW-1185">Reference proteome</keyword>
<protein>
    <submittedName>
        <fullName evidence="4">rRNA-processing protein fcf2</fullName>
    </submittedName>
</protein>